<dbReference type="PANTHER" id="PTHR23534:SF1">
    <property type="entry name" value="MAJOR FACILITATOR SUPERFAMILY PROTEIN"/>
    <property type="match status" value="1"/>
</dbReference>
<organism evidence="6 7">
    <name type="scientific">Comamonas terrigena</name>
    <dbReference type="NCBI Taxonomy" id="32013"/>
    <lineage>
        <taxon>Bacteria</taxon>
        <taxon>Pseudomonadati</taxon>
        <taxon>Pseudomonadota</taxon>
        <taxon>Betaproteobacteria</taxon>
        <taxon>Burkholderiales</taxon>
        <taxon>Comamonadaceae</taxon>
        <taxon>Comamonas</taxon>
    </lineage>
</organism>
<reference evidence="7" key="1">
    <citation type="submission" date="2017-09" db="EMBL/GenBank/DDBJ databases">
        <title>FDA dAtabase for Regulatory Grade micrObial Sequences (FDA-ARGOS): Supporting development and validation of Infectious Disease Dx tests.</title>
        <authorList>
            <person name="Minogue T."/>
            <person name="Wolcott M."/>
            <person name="Wasieloski L."/>
            <person name="Aguilar W."/>
            <person name="Moore D."/>
            <person name="Tallon L."/>
            <person name="Sadzewicz L."/>
            <person name="Ott S."/>
            <person name="Zhao X."/>
            <person name="Nagaraj S."/>
            <person name="Vavikolanu K."/>
            <person name="Aluvathingal J."/>
            <person name="Nadendla S."/>
            <person name="Sichtig H."/>
        </authorList>
    </citation>
    <scope>NUCLEOTIDE SEQUENCE [LARGE SCALE GENOMIC DNA]</scope>
    <source>
        <strain evidence="7">FDAARGOS_394</strain>
    </source>
</reference>
<dbReference type="InterPro" id="IPR036259">
    <property type="entry name" value="MFS_trans_sf"/>
</dbReference>
<protein>
    <submittedName>
        <fullName evidence="6">MFS transporter</fullName>
    </submittedName>
</protein>
<comment type="caution">
    <text evidence="6">The sequence shown here is derived from an EMBL/GenBank/DDBJ whole genome shotgun (WGS) entry which is preliminary data.</text>
</comment>
<accession>A0A2A7UUD5</accession>
<dbReference type="Proteomes" id="UP000220246">
    <property type="component" value="Unassembled WGS sequence"/>
</dbReference>
<feature type="transmembrane region" description="Helical" evidence="4">
    <location>
        <begin position="161"/>
        <end position="183"/>
    </location>
</feature>
<feature type="transmembrane region" description="Helical" evidence="4">
    <location>
        <begin position="317"/>
        <end position="339"/>
    </location>
</feature>
<dbReference type="GeneID" id="80800996"/>
<dbReference type="InterPro" id="IPR020846">
    <property type="entry name" value="MFS_dom"/>
</dbReference>
<evidence type="ECO:0000259" key="5">
    <source>
        <dbReference type="PROSITE" id="PS50850"/>
    </source>
</evidence>
<evidence type="ECO:0000256" key="3">
    <source>
        <dbReference type="ARBA" id="ARBA00023136"/>
    </source>
</evidence>
<dbReference type="STRING" id="1219032.GCA_001515545_01645"/>
<feature type="transmembrane region" description="Helical" evidence="4">
    <location>
        <begin position="12"/>
        <end position="35"/>
    </location>
</feature>
<dbReference type="Gene3D" id="1.20.1250.20">
    <property type="entry name" value="MFS general substrate transporter like domains"/>
    <property type="match status" value="1"/>
</dbReference>
<dbReference type="RefSeq" id="WP_066535497.1">
    <property type="nucleotide sequence ID" value="NZ_DALZSI010000007.1"/>
</dbReference>
<feature type="transmembrane region" description="Helical" evidence="4">
    <location>
        <begin position="227"/>
        <end position="246"/>
    </location>
</feature>
<dbReference type="AlphaFoldDB" id="A0A2A7UUD5"/>
<evidence type="ECO:0000313" key="6">
    <source>
        <dbReference type="EMBL" id="PEH88925.1"/>
    </source>
</evidence>
<keyword evidence="2 4" id="KW-1133">Transmembrane helix</keyword>
<feature type="transmembrane region" description="Helical" evidence="4">
    <location>
        <begin position="104"/>
        <end position="123"/>
    </location>
</feature>
<feature type="transmembrane region" description="Helical" evidence="4">
    <location>
        <begin position="385"/>
        <end position="404"/>
    </location>
</feature>
<dbReference type="PANTHER" id="PTHR23534">
    <property type="entry name" value="MFS PERMEASE"/>
    <property type="match status" value="1"/>
</dbReference>
<evidence type="ECO:0000256" key="2">
    <source>
        <dbReference type="ARBA" id="ARBA00022989"/>
    </source>
</evidence>
<feature type="transmembrane region" description="Helical" evidence="4">
    <location>
        <begin position="293"/>
        <end position="311"/>
    </location>
</feature>
<sequence length="411" mass="42927">MLLPHRYPTLAVLSTAQALYWSCSIIGITLTGLVGQQLAPWPLLATLPLALLVTGSLLTVGPMARWMARHGPRQGLQRGALLGVAGGLVCTASIHWHSFVLLNLGVLLVGAYQASAGYYRFAALEGVDPAHKGRAAAWVVAGGIAAALLAPTLALHSRHLLATPLAGAYLVLALLAATAWAVLQGIPVSRTSPSSAAPAAAAATLTAATPMKHAAITSRRTLWQRPAIRQALLLTACAHGLMILVMNATPLAMHGHGYGLEASAHVIQWHVLGMFVPSLWAGAALDRWGARRVAGLGVALLAASALCALTGESQPQYLASSLLLGAGWNLLLLAGTTLLTQAYRPEERSVAQPMMEWSNSAVAASMSLASGVLVQSLGWQAVNWAMLPVLCAMAWWLRPGALAMPTAMRTP</sequence>
<dbReference type="EMBL" id="PDEA01000001">
    <property type="protein sequence ID" value="PEH88925.1"/>
    <property type="molecule type" value="Genomic_DNA"/>
</dbReference>
<feature type="domain" description="Major facilitator superfamily (MFS) profile" evidence="5">
    <location>
        <begin position="226"/>
        <end position="411"/>
    </location>
</feature>
<proteinExistence type="predicted"/>
<feature type="transmembrane region" description="Helical" evidence="4">
    <location>
        <begin position="135"/>
        <end position="155"/>
    </location>
</feature>
<keyword evidence="7" id="KW-1185">Reference proteome</keyword>
<dbReference type="InterPro" id="IPR011701">
    <property type="entry name" value="MFS"/>
</dbReference>
<dbReference type="PROSITE" id="PS50850">
    <property type="entry name" value="MFS"/>
    <property type="match status" value="1"/>
</dbReference>
<dbReference type="GO" id="GO:0022857">
    <property type="term" value="F:transmembrane transporter activity"/>
    <property type="evidence" value="ECO:0007669"/>
    <property type="project" value="InterPro"/>
</dbReference>
<evidence type="ECO:0000313" key="7">
    <source>
        <dbReference type="Proteomes" id="UP000220246"/>
    </source>
</evidence>
<dbReference type="OrthoDB" id="8558006at2"/>
<dbReference type="Pfam" id="PF07690">
    <property type="entry name" value="MFS_1"/>
    <property type="match status" value="1"/>
</dbReference>
<feature type="transmembrane region" description="Helical" evidence="4">
    <location>
        <begin position="41"/>
        <end position="60"/>
    </location>
</feature>
<name>A0A2A7UUD5_COMTR</name>
<keyword evidence="3 4" id="KW-0472">Membrane</keyword>
<evidence type="ECO:0000256" key="1">
    <source>
        <dbReference type="ARBA" id="ARBA00022692"/>
    </source>
</evidence>
<gene>
    <name evidence="6" type="ORF">CRM82_10295</name>
</gene>
<dbReference type="SUPFAM" id="SSF103473">
    <property type="entry name" value="MFS general substrate transporter"/>
    <property type="match status" value="1"/>
</dbReference>
<evidence type="ECO:0000256" key="4">
    <source>
        <dbReference type="SAM" id="Phobius"/>
    </source>
</evidence>
<feature type="transmembrane region" description="Helical" evidence="4">
    <location>
        <begin position="80"/>
        <end position="98"/>
    </location>
</feature>
<keyword evidence="1 4" id="KW-0812">Transmembrane</keyword>